<gene>
    <name evidence="1" type="ORF">SCF082_LOCUS32087</name>
</gene>
<dbReference type="Proteomes" id="UP001642464">
    <property type="component" value="Unassembled WGS sequence"/>
</dbReference>
<protein>
    <submittedName>
        <fullName evidence="1">Uncharacterized protein</fullName>
    </submittedName>
</protein>
<accession>A0ABP0NBY7</accession>
<evidence type="ECO:0000313" key="1">
    <source>
        <dbReference type="EMBL" id="CAK9061181.1"/>
    </source>
</evidence>
<organism evidence="1 2">
    <name type="scientific">Durusdinium trenchii</name>
    <dbReference type="NCBI Taxonomy" id="1381693"/>
    <lineage>
        <taxon>Eukaryota</taxon>
        <taxon>Sar</taxon>
        <taxon>Alveolata</taxon>
        <taxon>Dinophyceae</taxon>
        <taxon>Suessiales</taxon>
        <taxon>Symbiodiniaceae</taxon>
        <taxon>Durusdinium</taxon>
    </lineage>
</organism>
<comment type="caution">
    <text evidence="1">The sequence shown here is derived from an EMBL/GenBank/DDBJ whole genome shotgun (WGS) entry which is preliminary data.</text>
</comment>
<proteinExistence type="predicted"/>
<keyword evidence="2" id="KW-1185">Reference proteome</keyword>
<evidence type="ECO:0000313" key="2">
    <source>
        <dbReference type="Proteomes" id="UP001642464"/>
    </source>
</evidence>
<name>A0ABP0NBY7_9DINO</name>
<reference evidence="1 2" key="1">
    <citation type="submission" date="2024-02" db="EMBL/GenBank/DDBJ databases">
        <authorList>
            <person name="Chen Y."/>
            <person name="Shah S."/>
            <person name="Dougan E. K."/>
            <person name="Thang M."/>
            <person name="Chan C."/>
        </authorList>
    </citation>
    <scope>NUCLEOTIDE SEQUENCE [LARGE SCALE GENOMIC DNA]</scope>
</reference>
<dbReference type="EMBL" id="CAXAMM010027613">
    <property type="protein sequence ID" value="CAK9061181.1"/>
    <property type="molecule type" value="Genomic_DNA"/>
</dbReference>
<sequence length="80" mass="9045">MQNMPAGNLELVKEIFDYVKSFRDESVDPDAHPASFILEILAHSDDSSRALHCQQLATWYGEYAAWRGKAYLFKGPGQDP</sequence>